<dbReference type="Pfam" id="PF13534">
    <property type="entry name" value="Fer4_17"/>
    <property type="match status" value="1"/>
</dbReference>
<dbReference type="PANTHER" id="PTHR43312">
    <property type="entry name" value="D-THREO-ALDOSE 1-DEHYDROGENASE"/>
    <property type="match status" value="1"/>
</dbReference>
<feature type="domain" description="4Fe-4S ferredoxin-type" evidence="4">
    <location>
        <begin position="333"/>
        <end position="360"/>
    </location>
</feature>
<evidence type="ECO:0000259" key="4">
    <source>
        <dbReference type="PROSITE" id="PS51379"/>
    </source>
</evidence>
<reference evidence="5" key="2">
    <citation type="journal article" date="2021" name="PeerJ">
        <title>Extensive microbial diversity within the chicken gut microbiome revealed by metagenomics and culture.</title>
        <authorList>
            <person name="Gilroy R."/>
            <person name="Ravi A."/>
            <person name="Getino M."/>
            <person name="Pursley I."/>
            <person name="Horton D.L."/>
            <person name="Alikhan N.F."/>
            <person name="Baker D."/>
            <person name="Gharbi K."/>
            <person name="Hall N."/>
            <person name="Watson M."/>
            <person name="Adriaenssens E.M."/>
            <person name="Foster-Nyarko E."/>
            <person name="Jarju S."/>
            <person name="Secka A."/>
            <person name="Antonio M."/>
            <person name="Oren A."/>
            <person name="Chaudhuri R.R."/>
            <person name="La Ragione R."/>
            <person name="Hildebrand F."/>
            <person name="Pallen M.J."/>
        </authorList>
    </citation>
    <scope>NUCLEOTIDE SEQUENCE</scope>
    <source>
        <strain evidence="5">23406</strain>
    </source>
</reference>
<dbReference type="Proteomes" id="UP000886891">
    <property type="component" value="Unassembled WGS sequence"/>
</dbReference>
<dbReference type="InterPro" id="IPR023210">
    <property type="entry name" value="NADP_OxRdtase_dom"/>
</dbReference>
<proteinExistence type="predicted"/>
<dbReference type="EMBL" id="DVOH01000040">
    <property type="protein sequence ID" value="HIV00547.1"/>
    <property type="molecule type" value="Genomic_DNA"/>
</dbReference>
<dbReference type="SUPFAM" id="SSF51430">
    <property type="entry name" value="NAD(P)-linked oxidoreductase"/>
    <property type="match status" value="1"/>
</dbReference>
<dbReference type="SUPFAM" id="SSF46548">
    <property type="entry name" value="alpha-helical ferredoxin"/>
    <property type="match status" value="1"/>
</dbReference>
<gene>
    <name evidence="5" type="ORF">IAB14_05515</name>
</gene>
<reference evidence="5" key="1">
    <citation type="submission" date="2020-10" db="EMBL/GenBank/DDBJ databases">
        <authorList>
            <person name="Gilroy R."/>
        </authorList>
    </citation>
    <scope>NUCLEOTIDE SEQUENCE</scope>
    <source>
        <strain evidence="5">23406</strain>
    </source>
</reference>
<organism evidence="5 6">
    <name type="scientific">Candidatus Stercoripulliclostridium merdipullorum</name>
    <dbReference type="NCBI Taxonomy" id="2840952"/>
    <lineage>
        <taxon>Bacteria</taxon>
        <taxon>Bacillati</taxon>
        <taxon>Bacillota</taxon>
        <taxon>Clostridia</taxon>
        <taxon>Eubacteriales</taxon>
        <taxon>Candidatus Stercoripulliclostridium</taxon>
    </lineage>
</organism>
<evidence type="ECO:0000256" key="1">
    <source>
        <dbReference type="ARBA" id="ARBA00022723"/>
    </source>
</evidence>
<evidence type="ECO:0000313" key="6">
    <source>
        <dbReference type="Proteomes" id="UP000886891"/>
    </source>
</evidence>
<sequence>MEQRFNRNKEAVSVLGYGCMRFPTKGGAIDRHASKKLLDLAYESGVTYFDTAYTYHDGESESFVGEWIADKDRASLTVATKLPCWLIETEGDVKRIFAEQLERLGTEYIDYYLLHSLTKETWEKAKACKALEQCIAWQKEGKIRHLGFSFHDEYEVFEEIFNYYDWDFCQIQFNYMDTEFQAGEKGLRLARSKGVPVVIMEPVKGGSLATLPADALARLKQVRPDDSAARWAIRYAADQAGVLTVLSGMHTQEDVLDNVGAVSPLQPLTEAEREALGDVRNILAEKIFIGCTGCGYCMPCPAGVNIPTVFSIANILAVYGNKKAVAWHVGNLQRRELPDRCVECGLCERKCPQHLKIRSALKICAERFAALKEEE</sequence>
<dbReference type="InterPro" id="IPR036812">
    <property type="entry name" value="NAD(P)_OxRdtase_dom_sf"/>
</dbReference>
<evidence type="ECO:0000256" key="2">
    <source>
        <dbReference type="ARBA" id="ARBA00023004"/>
    </source>
</evidence>
<comment type="caution">
    <text evidence="5">The sequence shown here is derived from an EMBL/GenBank/DDBJ whole genome shotgun (WGS) entry which is preliminary data.</text>
</comment>
<name>A0A9D1NDB7_9FIRM</name>
<keyword evidence="3" id="KW-0411">Iron-sulfur</keyword>
<protein>
    <submittedName>
        <fullName evidence="5">Aldo/keto reductase</fullName>
    </submittedName>
</protein>
<evidence type="ECO:0000313" key="5">
    <source>
        <dbReference type="EMBL" id="HIV00547.1"/>
    </source>
</evidence>
<dbReference type="Pfam" id="PF00248">
    <property type="entry name" value="Aldo_ket_red"/>
    <property type="match status" value="1"/>
</dbReference>
<dbReference type="GO" id="GO:0051536">
    <property type="term" value="F:iron-sulfur cluster binding"/>
    <property type="evidence" value="ECO:0007669"/>
    <property type="project" value="UniProtKB-KW"/>
</dbReference>
<dbReference type="InterPro" id="IPR017900">
    <property type="entry name" value="4Fe4S_Fe_S_CS"/>
</dbReference>
<dbReference type="PANTHER" id="PTHR43312:SF2">
    <property type="entry name" value="OXIDOREDUCTASE"/>
    <property type="match status" value="1"/>
</dbReference>
<dbReference type="CDD" id="cd19096">
    <property type="entry name" value="AKR_Fe-S_oxidoreductase"/>
    <property type="match status" value="1"/>
</dbReference>
<keyword evidence="2" id="KW-0408">Iron</keyword>
<dbReference type="PROSITE" id="PS51379">
    <property type="entry name" value="4FE4S_FER_2"/>
    <property type="match status" value="1"/>
</dbReference>
<dbReference type="InterPro" id="IPR053135">
    <property type="entry name" value="AKR2_Oxidoreductase"/>
</dbReference>
<dbReference type="GO" id="GO:0046872">
    <property type="term" value="F:metal ion binding"/>
    <property type="evidence" value="ECO:0007669"/>
    <property type="project" value="UniProtKB-KW"/>
</dbReference>
<evidence type="ECO:0000256" key="3">
    <source>
        <dbReference type="ARBA" id="ARBA00023014"/>
    </source>
</evidence>
<dbReference type="InterPro" id="IPR017896">
    <property type="entry name" value="4Fe4S_Fe-S-bd"/>
</dbReference>
<dbReference type="Gene3D" id="3.20.20.100">
    <property type="entry name" value="NADP-dependent oxidoreductase domain"/>
    <property type="match status" value="1"/>
</dbReference>
<dbReference type="PROSITE" id="PS00198">
    <property type="entry name" value="4FE4S_FER_1"/>
    <property type="match status" value="1"/>
</dbReference>
<keyword evidence="1" id="KW-0479">Metal-binding</keyword>
<dbReference type="AlphaFoldDB" id="A0A9D1NDB7"/>
<accession>A0A9D1NDB7</accession>